<evidence type="ECO:0000313" key="3">
    <source>
        <dbReference type="Proteomes" id="UP001628156"/>
    </source>
</evidence>
<dbReference type="InterPro" id="IPR022812">
    <property type="entry name" value="Dynamin"/>
</dbReference>
<feature type="domain" description="Dynamin-type G" evidence="1">
    <location>
        <begin position="148"/>
        <end position="425"/>
    </location>
</feature>
<organism evidence="2 3">
    <name type="scientific">Entamoeba nuttalli</name>
    <dbReference type="NCBI Taxonomy" id="412467"/>
    <lineage>
        <taxon>Eukaryota</taxon>
        <taxon>Amoebozoa</taxon>
        <taxon>Evosea</taxon>
        <taxon>Archamoebae</taxon>
        <taxon>Mastigamoebida</taxon>
        <taxon>Entamoebidae</taxon>
        <taxon>Entamoeba</taxon>
    </lineage>
</organism>
<dbReference type="PANTHER" id="PTHR11566:SF169">
    <property type="entry name" value="DYNAMIN-LIKE PROTEIN C"/>
    <property type="match status" value="1"/>
</dbReference>
<dbReference type="SUPFAM" id="SSF52540">
    <property type="entry name" value="P-loop containing nucleoside triphosphate hydrolases"/>
    <property type="match status" value="1"/>
</dbReference>
<dbReference type="InterPro" id="IPR027417">
    <property type="entry name" value="P-loop_NTPase"/>
</dbReference>
<keyword evidence="3" id="KW-1185">Reference proteome</keyword>
<dbReference type="InterPro" id="IPR030381">
    <property type="entry name" value="G_DYNAMIN_dom"/>
</dbReference>
<dbReference type="PRINTS" id="PR00195">
    <property type="entry name" value="DYNAMIN"/>
</dbReference>
<comment type="caution">
    <text evidence="2">The sequence shown here is derived from an EMBL/GenBank/DDBJ whole genome shotgun (WGS) entry which is preliminary data.</text>
</comment>
<dbReference type="InterPro" id="IPR001401">
    <property type="entry name" value="Dynamin_GTPase"/>
</dbReference>
<dbReference type="SMART" id="SM00053">
    <property type="entry name" value="DYNc"/>
    <property type="match status" value="1"/>
</dbReference>
<sequence>MNNEHEEIISQEQLEKVSKNIEEKIQKLKQQPKENEHVDVEKSQPIQQSVSNIQQTQFSNLTPEMQQQLMRMFVAQQEKTNEDLMSQTQKGIKRKRREIDDQLYRQIREKSENERREVEKLTNPNQNVHKLHSLFNDLQSLSTSLGIPIETPEIVVVGMQSDGKSSFIEALVGFQFNVVESTIGTRRPLYLQMFNNPKQRTPKCCFANENGVFEEREIAVEYLSKEISTRTCDVAGRTSVSNKPLILRIEFSGCSNLTIIDTPGFRLGGDETLKEDIDQMVKELITPSNRIIVCLEQSTTEWANSVSRPLVKEVDPNFNRTILINTKFDNRVKELTDAQTVANYLNGDELIIGDKKPFFISLPCKRNIPMEQFPDYIIDSYISDYRQLLEIGFDETKYHEQLGFPRAKIFLENLLQKKYKEALVPTLNKLNGIVNKSQNEIIEMEKEMTHIDPSLLRKRSVKFIQLFARTIKDLLNGKCGVNPMIYGQTAQEENPISGSNDNCKLCGGAQVQRVLKTYEKKLDTMKCNEPTEDEIRGAYGMGTSDELAARVIVMNVSKIAIEPLMQSAVENVSKVIERFFDICINIIKESPKDPILPQSNPEDLFKLEMKTNAIDSGVIGLTRFEGFLNVLKQGYSSFIIKLKMECLKKLMDDFEACVNSVELQKDTNTIQEEENLCENINQMKVTTIAQELFQIIKSRMTSIIIGKIKTFLVYPIEEQLLSWLLDGFLELESDQYEKVFNFNEESLRLQLEKLKQQHLICQQNYMKFKSMIKEIEMTQTQSKNAMEVEY</sequence>
<proteinExistence type="predicted"/>
<dbReference type="Pfam" id="PF00350">
    <property type="entry name" value="Dynamin_N"/>
    <property type="match status" value="1"/>
</dbReference>
<dbReference type="EMBL" id="BAAFRS010000256">
    <property type="protein sequence ID" value="GAB1225577.1"/>
    <property type="molecule type" value="Genomic_DNA"/>
</dbReference>
<evidence type="ECO:0000259" key="1">
    <source>
        <dbReference type="PROSITE" id="PS51718"/>
    </source>
</evidence>
<accession>A0ABQ0DS48</accession>
<protein>
    <recommendedName>
        <fullName evidence="1">Dynamin-type G domain-containing protein</fullName>
    </recommendedName>
</protein>
<name>A0ABQ0DS48_9EUKA</name>
<dbReference type="InterPro" id="IPR045063">
    <property type="entry name" value="Dynamin_N"/>
</dbReference>
<dbReference type="PANTHER" id="PTHR11566">
    <property type="entry name" value="DYNAMIN"/>
    <property type="match status" value="1"/>
</dbReference>
<dbReference type="PROSITE" id="PS51718">
    <property type="entry name" value="G_DYNAMIN_2"/>
    <property type="match status" value="1"/>
</dbReference>
<dbReference type="Proteomes" id="UP001628156">
    <property type="component" value="Unassembled WGS sequence"/>
</dbReference>
<gene>
    <name evidence="2" type="ORF">ENUP19_0256G0021</name>
</gene>
<reference evidence="2 3" key="1">
    <citation type="journal article" date="2019" name="PLoS Negl. Trop. Dis.">
        <title>Whole genome sequencing of Entamoeba nuttalli reveals mammalian host-related molecular signatures and a novel octapeptide-repeat surface protein.</title>
        <authorList>
            <person name="Tanaka M."/>
            <person name="Makiuchi T."/>
            <person name="Komiyama T."/>
            <person name="Shiina T."/>
            <person name="Osaki K."/>
            <person name="Tachibana H."/>
        </authorList>
    </citation>
    <scope>NUCLEOTIDE SEQUENCE [LARGE SCALE GENOMIC DNA]</scope>
    <source>
        <strain evidence="2 3">P19-061405</strain>
    </source>
</reference>
<evidence type="ECO:0000313" key="2">
    <source>
        <dbReference type="EMBL" id="GAB1225577.1"/>
    </source>
</evidence>
<dbReference type="Gene3D" id="3.40.50.300">
    <property type="entry name" value="P-loop containing nucleotide triphosphate hydrolases"/>
    <property type="match status" value="1"/>
</dbReference>
<dbReference type="CDD" id="cd08771">
    <property type="entry name" value="DLP_1"/>
    <property type="match status" value="1"/>
</dbReference>